<dbReference type="AlphaFoldDB" id="A0A0C2IXX6"/>
<protein>
    <submittedName>
        <fullName evidence="3">Uncharacterized protein</fullName>
    </submittedName>
</protein>
<organism evidence="3 4">
    <name type="scientific">Thelohanellus kitauei</name>
    <name type="common">Myxosporean</name>
    <dbReference type="NCBI Taxonomy" id="669202"/>
    <lineage>
        <taxon>Eukaryota</taxon>
        <taxon>Metazoa</taxon>
        <taxon>Cnidaria</taxon>
        <taxon>Myxozoa</taxon>
        <taxon>Myxosporea</taxon>
        <taxon>Bivalvulida</taxon>
        <taxon>Platysporina</taxon>
        <taxon>Myxobolidae</taxon>
        <taxon>Thelohanellus</taxon>
    </lineage>
</organism>
<gene>
    <name evidence="3" type="ORF">RF11_09625</name>
</gene>
<evidence type="ECO:0000313" key="4">
    <source>
        <dbReference type="Proteomes" id="UP000031668"/>
    </source>
</evidence>
<comment type="caution">
    <text evidence="3">The sequence shown here is derived from an EMBL/GenBank/DDBJ whole genome shotgun (WGS) entry which is preliminary data.</text>
</comment>
<evidence type="ECO:0000256" key="1">
    <source>
        <dbReference type="SAM" id="MobiDB-lite"/>
    </source>
</evidence>
<feature type="transmembrane region" description="Helical" evidence="2">
    <location>
        <begin position="193"/>
        <end position="213"/>
    </location>
</feature>
<feature type="compositionally biased region" description="Acidic residues" evidence="1">
    <location>
        <begin position="171"/>
        <end position="181"/>
    </location>
</feature>
<proteinExistence type="predicted"/>
<dbReference type="EMBL" id="JWZT01002136">
    <property type="protein sequence ID" value="KII70234.1"/>
    <property type="molecule type" value="Genomic_DNA"/>
</dbReference>
<keyword evidence="2" id="KW-0812">Transmembrane</keyword>
<reference evidence="3 4" key="1">
    <citation type="journal article" date="2014" name="Genome Biol. Evol.">
        <title>The genome of the myxosporean Thelohanellus kitauei shows adaptations to nutrient acquisition within its fish host.</title>
        <authorList>
            <person name="Yang Y."/>
            <person name="Xiong J."/>
            <person name="Zhou Z."/>
            <person name="Huo F."/>
            <person name="Miao W."/>
            <person name="Ran C."/>
            <person name="Liu Y."/>
            <person name="Zhang J."/>
            <person name="Feng J."/>
            <person name="Wang M."/>
            <person name="Wang M."/>
            <person name="Wang L."/>
            <person name="Yao B."/>
        </authorList>
    </citation>
    <scope>NUCLEOTIDE SEQUENCE [LARGE SCALE GENOMIC DNA]</scope>
    <source>
        <strain evidence="3">Wuqing</strain>
    </source>
</reference>
<name>A0A0C2IXX6_THEKT</name>
<evidence type="ECO:0000256" key="2">
    <source>
        <dbReference type="SAM" id="Phobius"/>
    </source>
</evidence>
<dbReference type="Proteomes" id="UP000031668">
    <property type="component" value="Unassembled WGS sequence"/>
</dbReference>
<sequence length="224" mass="25621">MYHDTSRLLTDIYCPFDDNHDNIEVGGCKISFNTQNQSLAHVVHIGYKFKFYKHTNYLIENVELHMKYETTYDFIFSLNNLSLIFNDSNPSCNSQYEKMRIYEIQLDRSKYSDQSSSGGNGCPILMDVSDLIKNQGAPFLGNEANMAGMCITIEKNDKTSEESYTTAEGIDTTDEEIDTTAEETRSSTKRNSWILFMILLTVLITIIAVIYCCKKNKTSILARR</sequence>
<keyword evidence="2" id="KW-0472">Membrane</keyword>
<keyword evidence="4" id="KW-1185">Reference proteome</keyword>
<evidence type="ECO:0000313" key="3">
    <source>
        <dbReference type="EMBL" id="KII70234.1"/>
    </source>
</evidence>
<accession>A0A0C2IXX6</accession>
<keyword evidence="2" id="KW-1133">Transmembrane helix</keyword>
<feature type="region of interest" description="Disordered" evidence="1">
    <location>
        <begin position="160"/>
        <end position="184"/>
    </location>
</feature>